<gene>
    <name evidence="2" type="ORF">RED13_002743</name>
    <name evidence="3" type="ORF">SAMN05216578_103240</name>
</gene>
<dbReference type="Pfam" id="PF09842">
    <property type="entry name" value="DUF2069"/>
    <property type="match status" value="1"/>
</dbReference>
<dbReference type="EMBL" id="JAVRDO010000008">
    <property type="protein sequence ID" value="MDX9688289.1"/>
    <property type="molecule type" value="Genomic_DNA"/>
</dbReference>
<feature type="transmembrane region" description="Helical" evidence="1">
    <location>
        <begin position="78"/>
        <end position="96"/>
    </location>
</feature>
<proteinExistence type="predicted"/>
<keyword evidence="1" id="KW-0472">Membrane</keyword>
<evidence type="ECO:0000313" key="3">
    <source>
        <dbReference type="EMBL" id="SFQ77073.1"/>
    </source>
</evidence>
<sequence length="143" mass="15646">MSRADKPLPPLSYLQPRIRLSRLLAALGYAGLLACLFIYNAFIADLHGANPLVIVSVLIVPLLIFLPGIALGNVRAHAWLCFAINLYFIYGVQTCFVPGKQLYGGILVATSVLYFVAALGYVRWSYQAQRVRNTAVAAQHQPG</sequence>
<organism evidence="3 4">
    <name type="scientific">Halopseudomonas formosensis</name>
    <dbReference type="NCBI Taxonomy" id="1002526"/>
    <lineage>
        <taxon>Bacteria</taxon>
        <taxon>Pseudomonadati</taxon>
        <taxon>Pseudomonadota</taxon>
        <taxon>Gammaproteobacteria</taxon>
        <taxon>Pseudomonadales</taxon>
        <taxon>Pseudomonadaceae</taxon>
        <taxon>Halopseudomonas</taxon>
    </lineage>
</organism>
<reference evidence="2" key="3">
    <citation type="submission" date="2024-05" db="EMBL/GenBank/DDBJ databases">
        <authorList>
            <person name="de Witt J."/>
        </authorList>
    </citation>
    <scope>NUCLEOTIDE SEQUENCE</scope>
    <source>
        <strain evidence="2">FZJ</strain>
    </source>
</reference>
<keyword evidence="1" id="KW-1133">Transmembrane helix</keyword>
<dbReference type="EMBL" id="FOYD01000003">
    <property type="protein sequence ID" value="SFQ77073.1"/>
    <property type="molecule type" value="Genomic_DNA"/>
</dbReference>
<dbReference type="STRING" id="1002526.SAMN05216578_103240"/>
<dbReference type="Proteomes" id="UP000242815">
    <property type="component" value="Unassembled WGS sequence"/>
</dbReference>
<dbReference type="RefSeq" id="WP_090538168.1">
    <property type="nucleotide sequence ID" value="NZ_FOYD01000003.1"/>
</dbReference>
<evidence type="ECO:0000256" key="1">
    <source>
        <dbReference type="SAM" id="Phobius"/>
    </source>
</evidence>
<keyword evidence="1" id="KW-0812">Transmembrane</keyword>
<feature type="transmembrane region" description="Helical" evidence="1">
    <location>
        <begin position="49"/>
        <end position="71"/>
    </location>
</feature>
<feature type="transmembrane region" description="Helical" evidence="1">
    <location>
        <begin position="102"/>
        <end position="122"/>
    </location>
</feature>
<dbReference type="InterPro" id="IPR018643">
    <property type="entry name" value="DUF2069_membrane"/>
</dbReference>
<protein>
    <submittedName>
        <fullName evidence="2">DUF2069 domain-containing protein</fullName>
    </submittedName>
    <submittedName>
        <fullName evidence="3">Uncharacterized membrane protein</fullName>
    </submittedName>
</protein>
<dbReference type="OrthoDB" id="5738125at2"/>
<feature type="transmembrane region" description="Helical" evidence="1">
    <location>
        <begin position="20"/>
        <end position="43"/>
    </location>
</feature>
<keyword evidence="5" id="KW-1185">Reference proteome</keyword>
<reference evidence="5" key="2">
    <citation type="submission" date="2023-07" db="EMBL/GenBank/DDBJ databases">
        <authorList>
            <person name="de Witt J."/>
        </authorList>
    </citation>
    <scope>NUCLEOTIDE SEQUENCE [LARGE SCALE GENOMIC DNA]</scope>
    <source>
        <strain evidence="5">FZJ</strain>
    </source>
</reference>
<name>A0A1I6B821_9GAMM</name>
<dbReference type="Proteomes" id="UP001281217">
    <property type="component" value="Unassembled WGS sequence"/>
</dbReference>
<evidence type="ECO:0000313" key="4">
    <source>
        <dbReference type="Proteomes" id="UP000242815"/>
    </source>
</evidence>
<evidence type="ECO:0000313" key="2">
    <source>
        <dbReference type="EMBL" id="MDX9688289.1"/>
    </source>
</evidence>
<accession>A0A1I6B821</accession>
<reference evidence="3 4" key="1">
    <citation type="submission" date="2016-10" db="EMBL/GenBank/DDBJ databases">
        <authorList>
            <person name="de Groot N.N."/>
        </authorList>
    </citation>
    <scope>NUCLEOTIDE SEQUENCE [LARGE SCALE GENOMIC DNA]</scope>
    <source>
        <strain evidence="3 4">JCM 18415</strain>
    </source>
</reference>
<dbReference type="AlphaFoldDB" id="A0A1I6B821"/>
<dbReference type="PROSITE" id="PS51257">
    <property type="entry name" value="PROKAR_LIPOPROTEIN"/>
    <property type="match status" value="1"/>
</dbReference>
<evidence type="ECO:0000313" key="5">
    <source>
        <dbReference type="Proteomes" id="UP001281217"/>
    </source>
</evidence>